<dbReference type="InterPro" id="IPR050336">
    <property type="entry name" value="Chromosome_partition/occlusion"/>
</dbReference>
<keyword evidence="6" id="KW-1185">Reference proteome</keyword>
<comment type="similarity">
    <text evidence="1">Belongs to the ParB family.</text>
</comment>
<dbReference type="NCBIfam" id="TIGR00180">
    <property type="entry name" value="parB_part"/>
    <property type="match status" value="1"/>
</dbReference>
<feature type="domain" description="ParB-like N-terminal" evidence="4">
    <location>
        <begin position="109"/>
        <end position="246"/>
    </location>
</feature>
<accession>A0A1Q5PQT2</accession>
<dbReference type="Gene3D" id="3.90.1530.30">
    <property type="match status" value="1"/>
</dbReference>
<reference evidence="5 6" key="1">
    <citation type="submission" date="2016-11" db="EMBL/GenBank/DDBJ databases">
        <title>Actinomyces gypaetusis sp. nov. isolated from the vulture Gypaetus barbatus in Qinghai Tibet Plateau China.</title>
        <authorList>
            <person name="Meng X."/>
        </authorList>
    </citation>
    <scope>NUCLEOTIDE SEQUENCE [LARGE SCALE GENOMIC DNA]</scope>
    <source>
        <strain evidence="5 6">VUL4_2</strain>
    </source>
</reference>
<dbReference type="PANTHER" id="PTHR33375">
    <property type="entry name" value="CHROMOSOME-PARTITIONING PROTEIN PARB-RELATED"/>
    <property type="match status" value="1"/>
</dbReference>
<dbReference type="InterPro" id="IPR041468">
    <property type="entry name" value="HTH_ParB/Spo0J"/>
</dbReference>
<dbReference type="GO" id="GO:0005694">
    <property type="term" value="C:chromosome"/>
    <property type="evidence" value="ECO:0007669"/>
    <property type="project" value="TreeGrafter"/>
</dbReference>
<feature type="compositionally biased region" description="Low complexity" evidence="3">
    <location>
        <begin position="1"/>
        <end position="14"/>
    </location>
</feature>
<dbReference type="PANTHER" id="PTHR33375:SF1">
    <property type="entry name" value="CHROMOSOME-PARTITIONING PROTEIN PARB-RELATED"/>
    <property type="match status" value="1"/>
</dbReference>
<organism evidence="5 6">
    <name type="scientific">Boudabousia liubingyangii</name>
    <dbReference type="NCBI Taxonomy" id="1921764"/>
    <lineage>
        <taxon>Bacteria</taxon>
        <taxon>Bacillati</taxon>
        <taxon>Actinomycetota</taxon>
        <taxon>Actinomycetes</taxon>
        <taxon>Actinomycetales</taxon>
        <taxon>Actinomycetaceae</taxon>
        <taxon>Boudabousia</taxon>
    </lineage>
</organism>
<comment type="caution">
    <text evidence="5">The sequence shown here is derived from an EMBL/GenBank/DDBJ whole genome shotgun (WGS) entry which is preliminary data.</text>
</comment>
<dbReference type="EMBL" id="MQSV01000001">
    <property type="protein sequence ID" value="OKL49853.1"/>
    <property type="molecule type" value="Genomic_DNA"/>
</dbReference>
<name>A0A1Q5PQT2_9ACTO</name>
<dbReference type="GO" id="GO:0003677">
    <property type="term" value="F:DNA binding"/>
    <property type="evidence" value="ECO:0007669"/>
    <property type="project" value="InterPro"/>
</dbReference>
<dbReference type="Pfam" id="PF17762">
    <property type="entry name" value="HTH_ParB"/>
    <property type="match status" value="1"/>
</dbReference>
<dbReference type="InterPro" id="IPR036086">
    <property type="entry name" value="ParB/Sulfiredoxin_sf"/>
</dbReference>
<protein>
    <recommendedName>
        <fullName evidence="4">ParB-like N-terminal domain-containing protein</fullName>
    </recommendedName>
</protein>
<dbReference type="STRING" id="1921764.BSR28_02370"/>
<dbReference type="SUPFAM" id="SSF110849">
    <property type="entry name" value="ParB/Sulfiredoxin"/>
    <property type="match status" value="2"/>
</dbReference>
<evidence type="ECO:0000313" key="6">
    <source>
        <dbReference type="Proteomes" id="UP000186785"/>
    </source>
</evidence>
<dbReference type="Gene3D" id="1.10.10.2830">
    <property type="match status" value="1"/>
</dbReference>
<gene>
    <name evidence="5" type="ORF">BSR29_00110</name>
</gene>
<dbReference type="SUPFAM" id="SSF109709">
    <property type="entry name" value="KorB DNA-binding domain-like"/>
    <property type="match status" value="1"/>
</dbReference>
<dbReference type="GO" id="GO:0045881">
    <property type="term" value="P:positive regulation of sporulation resulting in formation of a cellular spore"/>
    <property type="evidence" value="ECO:0007669"/>
    <property type="project" value="TreeGrafter"/>
</dbReference>
<feature type="compositionally biased region" description="Low complexity" evidence="3">
    <location>
        <begin position="42"/>
        <end position="73"/>
    </location>
</feature>
<dbReference type="InterPro" id="IPR004437">
    <property type="entry name" value="ParB/RepB/Spo0J"/>
</dbReference>
<evidence type="ECO:0000256" key="3">
    <source>
        <dbReference type="SAM" id="MobiDB-lite"/>
    </source>
</evidence>
<dbReference type="GO" id="GO:0007059">
    <property type="term" value="P:chromosome segregation"/>
    <property type="evidence" value="ECO:0007669"/>
    <property type="project" value="UniProtKB-KW"/>
</dbReference>
<feature type="region of interest" description="Disordered" evidence="3">
    <location>
        <begin position="1"/>
        <end position="80"/>
    </location>
</feature>
<dbReference type="InterPro" id="IPR003115">
    <property type="entry name" value="ParB_N"/>
</dbReference>
<dbReference type="AlphaFoldDB" id="A0A1Q5PQT2"/>
<dbReference type="FunFam" id="1.10.10.2830:FF:000001">
    <property type="entry name" value="Chromosome partitioning protein ParB"/>
    <property type="match status" value="1"/>
</dbReference>
<dbReference type="Proteomes" id="UP000186785">
    <property type="component" value="Unassembled WGS sequence"/>
</dbReference>
<evidence type="ECO:0000259" key="4">
    <source>
        <dbReference type="SMART" id="SM00470"/>
    </source>
</evidence>
<proteinExistence type="inferred from homology"/>
<evidence type="ECO:0000256" key="1">
    <source>
        <dbReference type="ARBA" id="ARBA00006295"/>
    </source>
</evidence>
<dbReference type="SMART" id="SM00470">
    <property type="entry name" value="ParB"/>
    <property type="match status" value="1"/>
</dbReference>
<dbReference type="Pfam" id="PF02195">
    <property type="entry name" value="ParB_N"/>
    <property type="match status" value="2"/>
</dbReference>
<sequence length="417" mass="45086">MEQKSSAKASPSKAESTRKAQVEAKQAGTKKASATKAEVTRKSTATKATATKTAGSSATASKTSAKSSVKSGSNDAGKTAASVVEEANVSRETISDSVELAPVPGASFGQIPIWSIIPNRVQPRTIFDPEDLQELMDSIREVGILQPIVIRPLPEAEAKQIYQDRLAQAESRVEVPEIDEPLKAEGDLEALLTVDQLKQAGVPRYELIMGERRLRASRLAGLETIPAIIRRTEDSDLLRDALLENLHRAQLNPIEEAAAYQQLMEDFGCTQEQLSVKIARSRPQIANTMRLLKLPGSVQRMLAGGTISAGHARALLRLDEAADMQILAERIVAEGLSVRTVEELVAMGAVRGAAGKAKRAPKPRNLPDHLQRFATDLGDRLDTRVNIQLGKHKSKIIIESADPADLERIISILEGKA</sequence>
<evidence type="ECO:0000256" key="2">
    <source>
        <dbReference type="ARBA" id="ARBA00022829"/>
    </source>
</evidence>
<keyword evidence="2" id="KW-0159">Chromosome partition</keyword>
<evidence type="ECO:0000313" key="5">
    <source>
        <dbReference type="EMBL" id="OKL49853.1"/>
    </source>
</evidence>